<dbReference type="Proteomes" id="UP000075606">
    <property type="component" value="Unassembled WGS sequence"/>
</dbReference>
<protein>
    <recommendedName>
        <fullName evidence="2">Putative auto-transporter adhesin head GIN domain-containing protein</fullName>
    </recommendedName>
</protein>
<accession>A0A150WXM5</accession>
<dbReference type="RefSeq" id="WP_068225268.1">
    <property type="nucleotide sequence ID" value="NZ_CP139724.1"/>
</dbReference>
<feature type="signal peptide" evidence="1">
    <location>
        <begin position="1"/>
        <end position="18"/>
    </location>
</feature>
<proteinExistence type="predicted"/>
<evidence type="ECO:0000313" key="3">
    <source>
        <dbReference type="EMBL" id="KYG71241.1"/>
    </source>
</evidence>
<evidence type="ECO:0000259" key="2">
    <source>
        <dbReference type="Pfam" id="PF10988"/>
    </source>
</evidence>
<dbReference type="EMBL" id="LRPC01000033">
    <property type="protein sequence ID" value="KYG71241.1"/>
    <property type="molecule type" value="Genomic_DNA"/>
</dbReference>
<gene>
    <name evidence="3" type="ORF">AWW68_18710</name>
</gene>
<evidence type="ECO:0000313" key="4">
    <source>
        <dbReference type="Proteomes" id="UP000075606"/>
    </source>
</evidence>
<dbReference type="Pfam" id="PF10988">
    <property type="entry name" value="DUF2807"/>
    <property type="match status" value="1"/>
</dbReference>
<comment type="caution">
    <text evidence="3">The sequence shown here is derived from an EMBL/GenBank/DDBJ whole genome shotgun (WGS) entry which is preliminary data.</text>
</comment>
<dbReference type="Gene3D" id="2.160.20.120">
    <property type="match status" value="1"/>
</dbReference>
<dbReference type="InterPro" id="IPR021255">
    <property type="entry name" value="DUF2807"/>
</dbReference>
<keyword evidence="4" id="KW-1185">Reference proteome</keyword>
<dbReference type="AlphaFoldDB" id="A0A150WXM5"/>
<name>A0A150WXM5_9BACT</name>
<organism evidence="3 4">
    <name type="scientific">Roseivirga spongicola</name>
    <dbReference type="NCBI Taxonomy" id="333140"/>
    <lineage>
        <taxon>Bacteria</taxon>
        <taxon>Pseudomonadati</taxon>
        <taxon>Bacteroidota</taxon>
        <taxon>Cytophagia</taxon>
        <taxon>Cytophagales</taxon>
        <taxon>Roseivirgaceae</taxon>
        <taxon>Roseivirga</taxon>
    </lineage>
</organism>
<evidence type="ECO:0000256" key="1">
    <source>
        <dbReference type="SAM" id="SignalP"/>
    </source>
</evidence>
<reference evidence="3 4" key="1">
    <citation type="submission" date="2016-01" db="EMBL/GenBank/DDBJ databases">
        <title>Genome sequencing of Roseivirga spongicola UST030701-084.</title>
        <authorList>
            <person name="Selvaratnam C."/>
            <person name="Thevarajoo S."/>
            <person name="Goh K.M."/>
            <person name="Ee R."/>
            <person name="Chan K.-G."/>
            <person name="Chong C.S."/>
        </authorList>
    </citation>
    <scope>NUCLEOTIDE SEQUENCE [LARGE SCALE GENOMIC DNA]</scope>
    <source>
        <strain evidence="3 4">UST030701-084</strain>
    </source>
</reference>
<feature type="chain" id="PRO_5007573855" description="Putative auto-transporter adhesin head GIN domain-containing protein" evidence="1">
    <location>
        <begin position="19"/>
        <end position="239"/>
    </location>
</feature>
<dbReference type="OrthoDB" id="759627at2"/>
<keyword evidence="1" id="KW-0732">Signal</keyword>
<feature type="domain" description="Putative auto-transporter adhesin head GIN" evidence="2">
    <location>
        <begin position="31"/>
        <end position="208"/>
    </location>
</feature>
<dbReference type="STRING" id="333140.AWW68_18710"/>
<sequence length="239" mass="26632">MKYLIIFVLLFASYSIRAQTDFEKIDLPGLKSVHVDTNIKVILIASPANYLSFAKDDNARYIRYSYRGGELRVSKDERIDDAKEITVYLYFTSFEELRVDGSSVVSSLSIIEQKDFRIITSGNATVDVRLELKSLTVSTNGNSRVTARGNTVNEKVEADGTSMFRGDDLVAQTVILNLRGTGSVYVWSDKEIKGRATAGTEIYYRGIPARIRINSVVALPGASLPYKLVHLDGGDMRRN</sequence>